<evidence type="ECO:0000256" key="6">
    <source>
        <dbReference type="ARBA" id="ARBA00022792"/>
    </source>
</evidence>
<keyword evidence="3" id="KW-0813">Transport</keyword>
<evidence type="ECO:0000256" key="9">
    <source>
        <dbReference type="ARBA" id="ARBA00022946"/>
    </source>
</evidence>
<keyword evidence="9" id="KW-0809">Transit peptide</keyword>
<evidence type="ECO:0000256" key="2">
    <source>
        <dbReference type="ARBA" id="ARBA00009597"/>
    </source>
</evidence>
<evidence type="ECO:0000256" key="7">
    <source>
        <dbReference type="ARBA" id="ARBA00022840"/>
    </source>
</evidence>
<dbReference type="SUPFAM" id="SSF54427">
    <property type="entry name" value="NTF2-like"/>
    <property type="match status" value="1"/>
</dbReference>
<dbReference type="GO" id="GO:0030150">
    <property type="term" value="P:protein import into mitochondrial matrix"/>
    <property type="evidence" value="ECO:0007669"/>
    <property type="project" value="InterPro"/>
</dbReference>
<proteinExistence type="inferred from homology"/>
<evidence type="ECO:0000259" key="17">
    <source>
        <dbReference type="SMART" id="SM00978"/>
    </source>
</evidence>
<dbReference type="GO" id="GO:0051087">
    <property type="term" value="F:protein-folding chaperone binding"/>
    <property type="evidence" value="ECO:0007669"/>
    <property type="project" value="InterPro"/>
</dbReference>
<reference evidence="20" key="1">
    <citation type="submission" date="2012-12" db="EMBL/GenBank/DDBJ databases">
        <authorList>
            <person name="Hellsten U."/>
            <person name="Grimwood J."/>
            <person name="Chapman J.A."/>
            <person name="Shapiro H."/>
            <person name="Aerts A."/>
            <person name="Otillar R.P."/>
            <person name="Terry A.Y."/>
            <person name="Boore J.L."/>
            <person name="Simakov O."/>
            <person name="Marletaz F."/>
            <person name="Cho S.-J."/>
            <person name="Edsinger-Gonzales E."/>
            <person name="Havlak P."/>
            <person name="Kuo D.-H."/>
            <person name="Larsson T."/>
            <person name="Lv J."/>
            <person name="Arendt D."/>
            <person name="Savage R."/>
            <person name="Osoegawa K."/>
            <person name="de Jong P."/>
            <person name="Lindberg D.R."/>
            <person name="Seaver E.C."/>
            <person name="Weisblat D.A."/>
            <person name="Putnam N.H."/>
            <person name="Grigoriev I.V."/>
            <person name="Rokhsar D.S."/>
        </authorList>
    </citation>
    <scope>NUCLEOTIDE SEQUENCE</scope>
    <source>
        <strain evidence="20">I ESC-2004</strain>
    </source>
</reference>
<feature type="domain" description="Tim44-like" evidence="17">
    <location>
        <begin position="244"/>
        <end position="393"/>
    </location>
</feature>
<comment type="similarity">
    <text evidence="2">Belongs to the Tim44 family.</text>
</comment>
<dbReference type="Pfam" id="PF04280">
    <property type="entry name" value="Tim44"/>
    <property type="match status" value="1"/>
</dbReference>
<feature type="coiled-coil region" evidence="16">
    <location>
        <begin position="16"/>
        <end position="59"/>
    </location>
</feature>
<keyword evidence="12" id="KW-0472">Membrane</keyword>
<evidence type="ECO:0000256" key="10">
    <source>
        <dbReference type="ARBA" id="ARBA00023010"/>
    </source>
</evidence>
<dbReference type="OrthoDB" id="10265990at2759"/>
<evidence type="ECO:0000256" key="5">
    <source>
        <dbReference type="ARBA" id="ARBA00022741"/>
    </source>
</evidence>
<dbReference type="Gene3D" id="3.10.450.240">
    <property type="match status" value="1"/>
</dbReference>
<keyword evidence="5" id="KW-0547">Nucleotide-binding</keyword>
<dbReference type="EnsemblMetazoa" id="CapteT183511">
    <property type="protein sequence ID" value="CapteP183511"/>
    <property type="gene ID" value="CapteG183511"/>
</dbReference>
<dbReference type="STRING" id="283909.R7TYP1"/>
<name>R7TYP1_CAPTE</name>
<sequence>MSGQNKNFFANLWDNLKQDFEKNKEMKDNLKKFREEQEKLNESEALQKAREKFKAIESETSKGSEVFKEKFTFIQEKVKETVTEVEKSDYAQKGKAMVDELGKTVGKTAQTVKEQGEQLSQTQVFKTVSQGVKTVKDEFDEEALSRGKVYKAPENLRRRNEFTVKKGEEKPIEADEDTTGVVMHKDSKWNQSWQSFKDNNQVVNKLFDMKMKYDESDHVVVRLTRSFTDKMGDLFGNIFTKTELSEVVTEIVKLDANFNKEKFIQTCQYDIVPTVLEGMVRGDLAILEDWCYEATYNTLAHPLRQAKQAGYKIESKILDINNMDIIGGKMMDQGPVIIISFNAQQVAVVRDPVGKVIEGNPDKILKVFHVWALCRDPEVLDPRAAWRVLELSSAPQEQWL</sequence>
<dbReference type="EMBL" id="AMQN01002282">
    <property type="status" value="NOT_ANNOTATED_CDS"/>
    <property type="molecule type" value="Genomic_DNA"/>
</dbReference>
<gene>
    <name evidence="18" type="ORF">CAPTEDRAFT_183511</name>
</gene>
<evidence type="ECO:0000256" key="14">
    <source>
        <dbReference type="ARBA" id="ARBA00063163"/>
    </source>
</evidence>
<reference evidence="18 20" key="2">
    <citation type="journal article" date="2013" name="Nature">
        <title>Insights into bilaterian evolution from three spiralian genomes.</title>
        <authorList>
            <person name="Simakov O."/>
            <person name="Marletaz F."/>
            <person name="Cho S.J."/>
            <person name="Edsinger-Gonzales E."/>
            <person name="Havlak P."/>
            <person name="Hellsten U."/>
            <person name="Kuo D.H."/>
            <person name="Larsson T."/>
            <person name="Lv J."/>
            <person name="Arendt D."/>
            <person name="Savage R."/>
            <person name="Osoegawa K."/>
            <person name="de Jong P."/>
            <person name="Grimwood J."/>
            <person name="Chapman J.A."/>
            <person name="Shapiro H."/>
            <person name="Aerts A."/>
            <person name="Otillar R.P."/>
            <person name="Terry A.Y."/>
            <person name="Boore J.L."/>
            <person name="Grigoriev I.V."/>
            <person name="Lindberg D.R."/>
            <person name="Seaver E.C."/>
            <person name="Weisblat D.A."/>
            <person name="Putnam N.H."/>
            <person name="Rokhsar D.S."/>
        </authorList>
    </citation>
    <scope>NUCLEOTIDE SEQUENCE</scope>
    <source>
        <strain evidence="18 20">I ESC-2004</strain>
    </source>
</reference>
<protein>
    <recommendedName>
        <fullName evidence="15">Mitochondrial import inner membrane translocase subunit TIM44</fullName>
    </recommendedName>
</protein>
<evidence type="ECO:0000256" key="12">
    <source>
        <dbReference type="ARBA" id="ARBA00023136"/>
    </source>
</evidence>
<keyword evidence="11" id="KW-0496">Mitochondrion</keyword>
<evidence type="ECO:0000256" key="3">
    <source>
        <dbReference type="ARBA" id="ARBA00022448"/>
    </source>
</evidence>
<keyword evidence="10" id="KW-0811">Translocation</keyword>
<comment type="subunit">
    <text evidence="14">Probable component of the PAM complex at least composed of a mitochondrial HSP70 protein, GRPEL1 or GRPEL2, TIMM44, TIMM16/PAM16 and TIMM14/DNAJC19. The complex interacts with the TIMM23 component of the TIM23 complex. Interacts with SLC25A4/ANT1 and SLC25A5/ANT2; leading to inhibit the presequence translocase TIMM23, thereby promoting stabilization of PINK1.</text>
</comment>
<organism evidence="18">
    <name type="scientific">Capitella teleta</name>
    <name type="common">Polychaete worm</name>
    <dbReference type="NCBI Taxonomy" id="283909"/>
    <lineage>
        <taxon>Eukaryota</taxon>
        <taxon>Metazoa</taxon>
        <taxon>Spiralia</taxon>
        <taxon>Lophotrochozoa</taxon>
        <taxon>Annelida</taxon>
        <taxon>Polychaeta</taxon>
        <taxon>Sedentaria</taxon>
        <taxon>Scolecida</taxon>
        <taxon>Capitellidae</taxon>
        <taxon>Capitella</taxon>
    </lineage>
</organism>
<keyword evidence="20" id="KW-1185">Reference proteome</keyword>
<comment type="function">
    <text evidence="13">Essential component of the PAM complex, a complex required for the translocation of transit peptide-containing proteins from the inner membrane into the mitochondrial matrix in an ATP-dependent manner. Recruits mitochondrial HSP70 to drive protein translocation into the matrix using ATP as an energy source.</text>
</comment>
<evidence type="ECO:0000256" key="11">
    <source>
        <dbReference type="ARBA" id="ARBA00023128"/>
    </source>
</evidence>
<dbReference type="AlphaFoldDB" id="R7TYP1"/>
<dbReference type="PANTHER" id="PTHR10721">
    <property type="entry name" value="MITOCHONDRIAL IMPORT INNER MEMBRANE TRANSLOCASE SUBUNIT TIM44"/>
    <property type="match status" value="1"/>
</dbReference>
<evidence type="ECO:0000256" key="15">
    <source>
        <dbReference type="ARBA" id="ARBA00074309"/>
    </source>
</evidence>
<dbReference type="OMA" id="NFQMEPF"/>
<dbReference type="GO" id="GO:0005524">
    <property type="term" value="F:ATP binding"/>
    <property type="evidence" value="ECO:0007669"/>
    <property type="project" value="UniProtKB-KW"/>
</dbReference>
<dbReference type="InterPro" id="IPR007379">
    <property type="entry name" value="Tim44-like_dom"/>
</dbReference>
<evidence type="ECO:0000313" key="18">
    <source>
        <dbReference type="EMBL" id="ELT96546.1"/>
    </source>
</evidence>
<accession>R7TYP1</accession>
<dbReference type="PANTHER" id="PTHR10721:SF1">
    <property type="entry name" value="MITOCHONDRIAL IMPORT INNER MEMBRANE TRANSLOCASE SUBUNIT TIM44"/>
    <property type="match status" value="1"/>
</dbReference>
<dbReference type="FunCoup" id="R7TYP1">
    <property type="interactions" value="1875"/>
</dbReference>
<keyword evidence="6" id="KW-0999">Mitochondrion inner membrane</keyword>
<keyword evidence="16" id="KW-0175">Coiled coil</keyword>
<keyword evidence="4" id="KW-0597">Phosphoprotein</keyword>
<keyword evidence="8" id="KW-0653">Protein transport</keyword>
<reference evidence="19" key="3">
    <citation type="submission" date="2015-06" db="UniProtKB">
        <authorList>
            <consortium name="EnsemblMetazoa"/>
        </authorList>
    </citation>
    <scope>IDENTIFICATION</scope>
</reference>
<keyword evidence="7" id="KW-0067">ATP-binding</keyword>
<dbReference type="GO" id="GO:0005743">
    <property type="term" value="C:mitochondrial inner membrane"/>
    <property type="evidence" value="ECO:0007669"/>
    <property type="project" value="UniProtKB-SubCell"/>
</dbReference>
<dbReference type="Proteomes" id="UP000014760">
    <property type="component" value="Unassembled WGS sequence"/>
</dbReference>
<evidence type="ECO:0000256" key="1">
    <source>
        <dbReference type="ARBA" id="ARBA00004443"/>
    </source>
</evidence>
<dbReference type="PIRSF" id="PIRSF037871">
    <property type="entry name" value="TIM44"/>
    <property type="match status" value="1"/>
</dbReference>
<evidence type="ECO:0000313" key="19">
    <source>
        <dbReference type="EnsemblMetazoa" id="CapteP183511"/>
    </source>
</evidence>
<dbReference type="InterPro" id="IPR017303">
    <property type="entry name" value="Tim44"/>
</dbReference>
<dbReference type="HOGENOM" id="CLU_020932_1_1_1"/>
<dbReference type="InterPro" id="IPR032710">
    <property type="entry name" value="NTF2-like_dom_sf"/>
</dbReference>
<dbReference type="FunFam" id="3.10.450.240:FF:000001">
    <property type="entry name" value="Mitochondrial import inner membrane translocase subunit TIM44"/>
    <property type="match status" value="1"/>
</dbReference>
<dbReference type="SMART" id="SM00978">
    <property type="entry name" value="Tim44"/>
    <property type="match status" value="1"/>
</dbReference>
<dbReference type="EMBL" id="KB308810">
    <property type="protein sequence ID" value="ELT96546.1"/>
    <property type="molecule type" value="Genomic_DNA"/>
</dbReference>
<evidence type="ECO:0000256" key="13">
    <source>
        <dbReference type="ARBA" id="ARBA00057148"/>
    </source>
</evidence>
<evidence type="ECO:0000256" key="16">
    <source>
        <dbReference type="SAM" id="Coils"/>
    </source>
</evidence>
<comment type="subcellular location">
    <subcellularLocation>
        <location evidence="1">Mitochondrion inner membrane</location>
        <topology evidence="1">Peripheral membrane protein</topology>
        <orientation evidence="1">Matrix side</orientation>
    </subcellularLocation>
</comment>
<evidence type="ECO:0000256" key="4">
    <source>
        <dbReference type="ARBA" id="ARBA00022553"/>
    </source>
</evidence>
<dbReference type="InterPro" id="IPR039544">
    <property type="entry name" value="Tim44-like"/>
</dbReference>
<evidence type="ECO:0000256" key="8">
    <source>
        <dbReference type="ARBA" id="ARBA00022927"/>
    </source>
</evidence>
<evidence type="ECO:0000313" key="20">
    <source>
        <dbReference type="Proteomes" id="UP000014760"/>
    </source>
</evidence>